<proteinExistence type="predicted"/>
<sequence length="673" mass="75839">MAMTLAEQEGGDGRRRKRKRADSRRKLVAGDKVEVRSEEDGLLGSWHSATVTRCDDQIREVQYNRILNDDGSGELTEVLHVSPLLDGRYPGDVDQKSCRGYIRPSPPVVVFGPWDLPYGWCVDVYHENAWWEGVVFDNKDGSEKRNVFFPDLGDEQFTAIGDIRITQDWDESTCHWRSRGFWSFLQMTKALEEEWPLPVSVKQIWYDLREKWGLDRTIDWTSRDESLWKKLVLEVINENLEIVLRDVLPLLDSASDLIEEDCPVFELPALAVNVEMLPKGDTDDPRSILPVDEPSVVERADQDTNLTDMVNRVVDDVDETAARFHSSGFSVKPGQEVRDPDIMDSFMVHGVPIMNPYDEQELSWDSKGPSMLPEALPLAPFNPERNSCNISRITAKASSTMNSNQNSDTTSDSTGRNSGNWLPLGPDLLPGAQFCPDAVVNYVKVGGRHATDSLVMNVRKHLSSLGWEMQCTRRGGPLRVRYMSPHGKCYYSLLRVCQDVMEKNGEFLSLTSEDADKSVVSSPIDLAMSLPSQDHSSCGPNSAIPFDVQPIYCPQAVVDYYMLQLQKGGPSYRSNAACELRVKVKMHLLAVGWTFCQVYKGGRFHKQYVSPSGSPYFSLRIACKRCMNDNVLKTAKTSNQMDCESSSNKLPSLVGNLDIQKTSGEKHFDRRKI</sequence>
<dbReference type="Pfam" id="PF22970">
    <property type="entry name" value="DUF7028"/>
    <property type="match status" value="2"/>
</dbReference>
<keyword evidence="3" id="KW-1185">Reference proteome</keyword>
<feature type="domain" description="Agenet" evidence="2">
    <location>
        <begin position="114"/>
        <end position="171"/>
    </location>
</feature>
<dbReference type="SMART" id="SM00743">
    <property type="entry name" value="Agenet"/>
    <property type="match status" value="2"/>
</dbReference>
<organism evidence="3 4">
    <name type="scientific">Rhodamnia argentea</name>
    <dbReference type="NCBI Taxonomy" id="178133"/>
    <lineage>
        <taxon>Eukaryota</taxon>
        <taxon>Viridiplantae</taxon>
        <taxon>Streptophyta</taxon>
        <taxon>Embryophyta</taxon>
        <taxon>Tracheophyta</taxon>
        <taxon>Spermatophyta</taxon>
        <taxon>Magnoliopsida</taxon>
        <taxon>eudicotyledons</taxon>
        <taxon>Gunneridae</taxon>
        <taxon>Pentapetalae</taxon>
        <taxon>rosids</taxon>
        <taxon>malvids</taxon>
        <taxon>Myrtales</taxon>
        <taxon>Myrtaceae</taxon>
        <taxon>Myrtoideae</taxon>
        <taxon>Myrteae</taxon>
        <taxon>Australasian group</taxon>
        <taxon>Rhodamnia</taxon>
    </lineage>
</organism>
<gene>
    <name evidence="4" type="primary">LOC115746087</name>
</gene>
<feature type="compositionally biased region" description="Low complexity" evidence="1">
    <location>
        <begin position="398"/>
        <end position="414"/>
    </location>
</feature>
<dbReference type="InterPro" id="IPR054292">
    <property type="entry name" value="DUF7028"/>
</dbReference>
<feature type="compositionally biased region" description="Basic residues" evidence="1">
    <location>
        <begin position="14"/>
        <end position="23"/>
    </location>
</feature>
<dbReference type="KEGG" id="rarg:115746087"/>
<evidence type="ECO:0000259" key="2">
    <source>
        <dbReference type="SMART" id="SM00743"/>
    </source>
</evidence>
<dbReference type="Proteomes" id="UP000827889">
    <property type="component" value="Chromosome 6"/>
</dbReference>
<evidence type="ECO:0000313" key="4">
    <source>
        <dbReference type="RefSeq" id="XP_030537668.1"/>
    </source>
</evidence>
<feature type="region of interest" description="Disordered" evidence="1">
    <location>
        <begin position="1"/>
        <end position="27"/>
    </location>
</feature>
<dbReference type="PANTHER" id="PTHR31917">
    <property type="entry name" value="AGENET DOMAIN-CONTAINING PROTEIN-RELATED"/>
    <property type="match status" value="1"/>
</dbReference>
<reference evidence="4" key="1">
    <citation type="submission" date="2025-08" db="UniProtKB">
        <authorList>
            <consortium name="RefSeq"/>
        </authorList>
    </citation>
    <scope>IDENTIFICATION</scope>
    <source>
        <tissue evidence="4">Leaf</tissue>
    </source>
</reference>
<dbReference type="InterPro" id="IPR014002">
    <property type="entry name" value="Agenet_dom_plant"/>
</dbReference>
<dbReference type="InterPro" id="IPR008395">
    <property type="entry name" value="Agenet-like_dom"/>
</dbReference>
<evidence type="ECO:0000256" key="1">
    <source>
        <dbReference type="SAM" id="MobiDB-lite"/>
    </source>
</evidence>
<dbReference type="PANTHER" id="PTHR31917:SF147">
    <property type="entry name" value="AGENET DOMAIN-CONTAINING PROTEIN"/>
    <property type="match status" value="1"/>
</dbReference>
<protein>
    <submittedName>
        <fullName evidence="4">Uncharacterized protein LOC115746087</fullName>
    </submittedName>
</protein>
<dbReference type="CDD" id="cd20405">
    <property type="entry name" value="Tudor_Agenet_AtDUF_rpt1_3"/>
    <property type="match status" value="1"/>
</dbReference>
<dbReference type="OrthoDB" id="1487323at2759"/>
<evidence type="ECO:0000313" key="3">
    <source>
        <dbReference type="Proteomes" id="UP000827889"/>
    </source>
</evidence>
<dbReference type="GeneID" id="115746087"/>
<dbReference type="Pfam" id="PF05641">
    <property type="entry name" value="Agenet"/>
    <property type="match status" value="1"/>
</dbReference>
<feature type="domain" description="Agenet" evidence="2">
    <location>
        <begin position="25"/>
        <end position="86"/>
    </location>
</feature>
<accession>A0A8B8PTT3</accession>
<feature type="region of interest" description="Disordered" evidence="1">
    <location>
        <begin position="396"/>
        <end position="419"/>
    </location>
</feature>
<name>A0A8B8PTT3_9MYRT</name>
<dbReference type="RefSeq" id="XP_030537668.1">
    <property type="nucleotide sequence ID" value="XM_030681808.2"/>
</dbReference>
<dbReference type="AlphaFoldDB" id="A0A8B8PTT3"/>